<dbReference type="EMBL" id="CAJVPK010000161">
    <property type="protein sequence ID" value="CAG8463500.1"/>
    <property type="molecule type" value="Genomic_DNA"/>
</dbReference>
<name>A0A9N8VT76_9GLOM</name>
<proteinExistence type="predicted"/>
<dbReference type="AlphaFoldDB" id="A0A9N8VT76"/>
<dbReference type="OrthoDB" id="17066at2759"/>
<gene>
    <name evidence="1" type="ORF">DEBURN_LOCUS2802</name>
</gene>
<evidence type="ECO:0000313" key="2">
    <source>
        <dbReference type="Proteomes" id="UP000789706"/>
    </source>
</evidence>
<sequence length="229" mass="26787">MQKAFPNFVLVINKADVIGVKVSRNHTVIFIEVSGGPNNPQEKYIKDDAEKLLKETTFGLVSILKHYLDKSYFQVFTDMLQLSTLKRRLKTLLNEFERARKIWDELNDYGLTFANSLILQYSKMKMQIMQMEFLLEEACESLGDEFVYNTPLYLTCTLEVFVHNAINIFSMFTKEIDLKLKIGNSIQQTIINIEYDQIIVLLSTWLNQPYVDNDKIKEFENICEIELIE</sequence>
<protein>
    <submittedName>
        <fullName evidence="1">90_t:CDS:1</fullName>
    </submittedName>
</protein>
<evidence type="ECO:0000313" key="1">
    <source>
        <dbReference type="EMBL" id="CAG8463500.1"/>
    </source>
</evidence>
<organism evidence="1 2">
    <name type="scientific">Diversispora eburnea</name>
    <dbReference type="NCBI Taxonomy" id="1213867"/>
    <lineage>
        <taxon>Eukaryota</taxon>
        <taxon>Fungi</taxon>
        <taxon>Fungi incertae sedis</taxon>
        <taxon>Mucoromycota</taxon>
        <taxon>Glomeromycotina</taxon>
        <taxon>Glomeromycetes</taxon>
        <taxon>Diversisporales</taxon>
        <taxon>Diversisporaceae</taxon>
        <taxon>Diversispora</taxon>
    </lineage>
</organism>
<comment type="caution">
    <text evidence="1">The sequence shown here is derived from an EMBL/GenBank/DDBJ whole genome shotgun (WGS) entry which is preliminary data.</text>
</comment>
<accession>A0A9N8VT76</accession>
<keyword evidence="2" id="KW-1185">Reference proteome</keyword>
<dbReference type="Proteomes" id="UP000789706">
    <property type="component" value="Unassembled WGS sequence"/>
</dbReference>
<reference evidence="1" key="1">
    <citation type="submission" date="2021-06" db="EMBL/GenBank/DDBJ databases">
        <authorList>
            <person name="Kallberg Y."/>
            <person name="Tangrot J."/>
            <person name="Rosling A."/>
        </authorList>
    </citation>
    <scope>NUCLEOTIDE SEQUENCE</scope>
    <source>
        <strain evidence="1">AZ414A</strain>
    </source>
</reference>